<evidence type="ECO:0000256" key="5">
    <source>
        <dbReference type="ARBA" id="ARBA00023277"/>
    </source>
</evidence>
<evidence type="ECO:0000256" key="4">
    <source>
        <dbReference type="ARBA" id="ARBA00022842"/>
    </source>
</evidence>
<dbReference type="EMBL" id="CP026304">
    <property type="protein sequence ID" value="AVZ77845.1"/>
    <property type="molecule type" value="Genomic_DNA"/>
</dbReference>
<evidence type="ECO:0000256" key="3">
    <source>
        <dbReference type="ARBA" id="ARBA00022723"/>
    </source>
</evidence>
<evidence type="ECO:0000256" key="2">
    <source>
        <dbReference type="ARBA" id="ARBA00006171"/>
    </source>
</evidence>
<gene>
    <name evidence="6" type="ORF">SLUN_35930</name>
</gene>
<dbReference type="SFLD" id="SFLDS00003">
    <property type="entry name" value="Haloacid_Dehalogenase"/>
    <property type="match status" value="1"/>
</dbReference>
<dbReference type="InterPro" id="IPR023214">
    <property type="entry name" value="HAD_sf"/>
</dbReference>
<keyword evidence="5" id="KW-0119">Carbohydrate metabolism</keyword>
<dbReference type="Gene3D" id="1.10.150.240">
    <property type="entry name" value="Putative phosphatase, domain 2"/>
    <property type="match status" value="1"/>
</dbReference>
<dbReference type="AlphaFoldDB" id="A0A2R4TFE1"/>
<evidence type="ECO:0000313" key="7">
    <source>
        <dbReference type="Proteomes" id="UP000244201"/>
    </source>
</evidence>
<evidence type="ECO:0000313" key="6">
    <source>
        <dbReference type="EMBL" id="AVZ77845.1"/>
    </source>
</evidence>
<comment type="similarity">
    <text evidence="2">Belongs to the HAD-like hydrolase superfamily. CbbY/CbbZ/Gph/YieH family.</text>
</comment>
<dbReference type="PANTHER" id="PTHR46193">
    <property type="entry name" value="6-PHOSPHOGLUCONATE PHOSPHATASE"/>
    <property type="match status" value="1"/>
</dbReference>
<keyword evidence="6" id="KW-0378">Hydrolase</keyword>
<dbReference type="GO" id="GO:0016787">
    <property type="term" value="F:hydrolase activity"/>
    <property type="evidence" value="ECO:0007669"/>
    <property type="project" value="UniProtKB-KW"/>
</dbReference>
<dbReference type="InterPro" id="IPR036412">
    <property type="entry name" value="HAD-like_sf"/>
</dbReference>
<dbReference type="SUPFAM" id="SSF56784">
    <property type="entry name" value="HAD-like"/>
    <property type="match status" value="1"/>
</dbReference>
<dbReference type="PANTHER" id="PTHR46193:SF18">
    <property type="entry name" value="HEXITOL PHOSPHATASE B"/>
    <property type="match status" value="1"/>
</dbReference>
<keyword evidence="4" id="KW-0460">Magnesium</keyword>
<reference evidence="6 7" key="1">
    <citation type="submission" date="2018-01" db="EMBL/GenBank/DDBJ databases">
        <title>Complete genome sequence of Streptomyces lunaelactis MM109T, a Ferroverdin A producer isolated from cave moonmilk deposits.</title>
        <authorList>
            <person name="Naome A."/>
            <person name="Martinet L."/>
            <person name="Maciejewska M."/>
            <person name="Anderssen S."/>
            <person name="Adam D."/>
            <person name="Tenconi E."/>
            <person name="Deflandre B."/>
            <person name="Arguelles-Arias A."/>
            <person name="Calusinska M."/>
            <person name="Copieters W."/>
            <person name="Karim L."/>
            <person name="Hanikenne M."/>
            <person name="Baurain D."/>
            <person name="van Wezel G."/>
            <person name="Smargiasso N."/>
            <person name="de Pauw E."/>
            <person name="Delfosse P."/>
            <person name="Rigali S."/>
        </authorList>
    </citation>
    <scope>NUCLEOTIDE SEQUENCE [LARGE SCALE GENOMIC DNA]</scope>
    <source>
        <strain evidence="6 7">MM109</strain>
    </source>
</reference>
<accession>A0A2R4TFE1</accession>
<dbReference type="Pfam" id="PF00702">
    <property type="entry name" value="Hydrolase"/>
    <property type="match status" value="1"/>
</dbReference>
<dbReference type="KEGG" id="slk:SLUN_35930"/>
<dbReference type="GO" id="GO:0046872">
    <property type="term" value="F:metal ion binding"/>
    <property type="evidence" value="ECO:0007669"/>
    <property type="project" value="UniProtKB-KW"/>
</dbReference>
<evidence type="ECO:0000256" key="1">
    <source>
        <dbReference type="ARBA" id="ARBA00001946"/>
    </source>
</evidence>
<dbReference type="SFLD" id="SFLDG01129">
    <property type="entry name" value="C1.5:_HAD__Beta-PGM__Phosphata"/>
    <property type="match status" value="1"/>
</dbReference>
<dbReference type="Gene3D" id="3.40.50.1000">
    <property type="entry name" value="HAD superfamily/HAD-like"/>
    <property type="match status" value="1"/>
</dbReference>
<dbReference type="NCBIfam" id="TIGR01509">
    <property type="entry name" value="HAD-SF-IA-v3"/>
    <property type="match status" value="1"/>
</dbReference>
<name>A0A2R4TFE1_9ACTN</name>
<dbReference type="InterPro" id="IPR006439">
    <property type="entry name" value="HAD-SF_hydro_IA"/>
</dbReference>
<dbReference type="InterPro" id="IPR051600">
    <property type="entry name" value="Beta-PGM-like"/>
</dbReference>
<sequence>MLELRAIEAVVLDTDGVITDSAQVHAAAWKTAFDACLRDHPPEDGRQRVPFDLQRDYLRYVDGKSRLDGATSFLMNRGVPVPTGIPGDPPGTGTVVAVAALKEQLYSERLRGPGIDAYPGSVRLLHALHNEGIPLAAASASHHAREVLTRAGVLGLFAELVDGEEAARLRLPGKPDPALFVEAARRLNVPVARTAVVEDALAGVQAGRRGGFGLVIGVDRAAGPDTAADLLRHGADLVVRDLAELLSPGTED</sequence>
<dbReference type="Proteomes" id="UP000244201">
    <property type="component" value="Chromosome"/>
</dbReference>
<comment type="cofactor">
    <cofactor evidence="1">
        <name>Mg(2+)</name>
        <dbReference type="ChEBI" id="CHEBI:18420"/>
    </cofactor>
</comment>
<keyword evidence="3" id="KW-0479">Metal-binding</keyword>
<organism evidence="6 7">
    <name type="scientific">Streptomyces lunaelactis</name>
    <dbReference type="NCBI Taxonomy" id="1535768"/>
    <lineage>
        <taxon>Bacteria</taxon>
        <taxon>Bacillati</taxon>
        <taxon>Actinomycetota</taxon>
        <taxon>Actinomycetes</taxon>
        <taxon>Kitasatosporales</taxon>
        <taxon>Streptomycetaceae</taxon>
        <taxon>Streptomyces</taxon>
    </lineage>
</organism>
<dbReference type="OrthoDB" id="9797743at2"/>
<proteinExistence type="inferred from homology"/>
<dbReference type="InterPro" id="IPR023198">
    <property type="entry name" value="PGP-like_dom2"/>
</dbReference>
<protein>
    <submittedName>
        <fullName evidence="6">Hydrolase</fullName>
    </submittedName>
</protein>
<keyword evidence="7" id="KW-1185">Reference proteome</keyword>